<evidence type="ECO:0008006" key="7">
    <source>
        <dbReference type="Google" id="ProtNLM"/>
    </source>
</evidence>
<dbReference type="Proteomes" id="UP001215151">
    <property type="component" value="Unassembled WGS sequence"/>
</dbReference>
<organism evidence="5 6">
    <name type="scientific">Trametes cubensis</name>
    <dbReference type="NCBI Taxonomy" id="1111947"/>
    <lineage>
        <taxon>Eukaryota</taxon>
        <taxon>Fungi</taxon>
        <taxon>Dikarya</taxon>
        <taxon>Basidiomycota</taxon>
        <taxon>Agaricomycotina</taxon>
        <taxon>Agaricomycetes</taxon>
        <taxon>Polyporales</taxon>
        <taxon>Polyporaceae</taxon>
        <taxon>Trametes</taxon>
    </lineage>
</organism>
<gene>
    <name evidence="5" type="ORF">ONZ51_g3027</name>
</gene>
<dbReference type="GO" id="GO:0004499">
    <property type="term" value="F:N,N-dimethylaniline monooxygenase activity"/>
    <property type="evidence" value="ECO:0007669"/>
    <property type="project" value="InterPro"/>
</dbReference>
<dbReference type="PANTHER" id="PTHR23023">
    <property type="entry name" value="DIMETHYLANILINE MONOOXYGENASE"/>
    <property type="match status" value="1"/>
</dbReference>
<sequence>MEPPRPKSESIAVIGAGIAGLITAHTLLRDGFSNVTILTRDLVVGGVWATDRIYPGLHTNNVHGEYRFSSLAMPAAGGVGARLTGDDMANYLEAFASKFLQGKIEFGVEVSNIRRSSTGGGWQMDIYDRASDEYKTRTYARLVVCTGGCSMPRMPARLNPDTAAAAHFKGLVFHSMDFGRKLQDLMDSVPRCDSAPTHESAPIVIIGGGKSAQDISAYVANEGRKVVVVCPRLDAFTAGRKPLPDFVRKSRLTALFSPHIHLRTGLERLLHTTWLGKKLVDFVWHGLEESSYEAFDIPKASPLRNAVSPYWHCSINDEGIARSNGFHALAASGQVEVITPAHAVCFSDDGRSVVLDNGQVLDASAVVLATGYASSWTSLFKEKTIDELGLNPHPAQNDTEHRWDYTTLSDPPALRPETKAWSSSIYRGLVPAKSIDNRDFAVNGACVSPNNGYTAEVASHWISSYFLGDEMRLPRTPAEAFAETERVAAWLKRRHPEVPTALNPSHTGHMAFWTWPQHVDDLLEDMGLPIMRSGGNALTWPFKTIDLDEIKNLKIERDERRAKLIARAS</sequence>
<evidence type="ECO:0000256" key="3">
    <source>
        <dbReference type="ARBA" id="ARBA00022827"/>
    </source>
</evidence>
<dbReference type="EMBL" id="JAPEVG010000051">
    <property type="protein sequence ID" value="KAJ8489267.1"/>
    <property type="molecule type" value="Genomic_DNA"/>
</dbReference>
<keyword evidence="2" id="KW-0285">Flavoprotein</keyword>
<proteinExistence type="inferred from homology"/>
<dbReference type="InterPro" id="IPR020946">
    <property type="entry name" value="Flavin_mOase-like"/>
</dbReference>
<evidence type="ECO:0000256" key="4">
    <source>
        <dbReference type="ARBA" id="ARBA00023002"/>
    </source>
</evidence>
<comment type="similarity">
    <text evidence="1">Belongs to the FMO family.</text>
</comment>
<evidence type="ECO:0000313" key="5">
    <source>
        <dbReference type="EMBL" id="KAJ8489267.1"/>
    </source>
</evidence>
<dbReference type="SUPFAM" id="SSF51905">
    <property type="entry name" value="FAD/NAD(P)-binding domain"/>
    <property type="match status" value="2"/>
</dbReference>
<protein>
    <recommendedName>
        <fullName evidence="7">FAD/NAD(P)-binding domain-containing protein</fullName>
    </recommendedName>
</protein>
<evidence type="ECO:0000256" key="1">
    <source>
        <dbReference type="ARBA" id="ARBA00009183"/>
    </source>
</evidence>
<dbReference type="InterPro" id="IPR036188">
    <property type="entry name" value="FAD/NAD-bd_sf"/>
</dbReference>
<dbReference type="Pfam" id="PF00743">
    <property type="entry name" value="FMO-like"/>
    <property type="match status" value="1"/>
</dbReference>
<reference evidence="5" key="1">
    <citation type="submission" date="2022-11" db="EMBL/GenBank/DDBJ databases">
        <title>Genome Sequence of Cubamyces cubensis.</title>
        <authorList>
            <person name="Buettner E."/>
        </authorList>
    </citation>
    <scope>NUCLEOTIDE SEQUENCE</scope>
    <source>
        <strain evidence="5">MPL-01</strain>
    </source>
</reference>
<dbReference type="GO" id="GO:0050660">
    <property type="term" value="F:flavin adenine dinucleotide binding"/>
    <property type="evidence" value="ECO:0007669"/>
    <property type="project" value="InterPro"/>
</dbReference>
<accession>A0AAD7U129</accession>
<evidence type="ECO:0000313" key="6">
    <source>
        <dbReference type="Proteomes" id="UP001215151"/>
    </source>
</evidence>
<evidence type="ECO:0000256" key="2">
    <source>
        <dbReference type="ARBA" id="ARBA00022630"/>
    </source>
</evidence>
<dbReference type="AlphaFoldDB" id="A0AAD7U129"/>
<comment type="caution">
    <text evidence="5">The sequence shown here is derived from an EMBL/GenBank/DDBJ whole genome shotgun (WGS) entry which is preliminary data.</text>
</comment>
<keyword evidence="3" id="KW-0274">FAD</keyword>
<dbReference type="InterPro" id="IPR050346">
    <property type="entry name" value="FMO-like"/>
</dbReference>
<dbReference type="GO" id="GO:0050661">
    <property type="term" value="F:NADP binding"/>
    <property type="evidence" value="ECO:0007669"/>
    <property type="project" value="InterPro"/>
</dbReference>
<keyword evidence="6" id="KW-1185">Reference proteome</keyword>
<keyword evidence="4" id="KW-0560">Oxidoreductase</keyword>
<name>A0AAD7U129_9APHY</name>
<dbReference type="Gene3D" id="3.50.50.60">
    <property type="entry name" value="FAD/NAD(P)-binding domain"/>
    <property type="match status" value="2"/>
</dbReference>
<dbReference type="PRINTS" id="PR00419">
    <property type="entry name" value="ADXRDTASE"/>
</dbReference>